<dbReference type="UniPathway" id="UPA00545">
    <property type="reaction ID" value="UER00823"/>
</dbReference>
<keyword evidence="10" id="KW-0456">Lyase</keyword>
<dbReference type="InterPro" id="IPR012334">
    <property type="entry name" value="Pectin_lyas_fold"/>
</dbReference>
<keyword evidence="8" id="KW-0732">Signal</keyword>
<dbReference type="STRING" id="4232.A0A251U2R7"/>
<protein>
    <recommendedName>
        <fullName evidence="3">pectinesterase</fullName>
        <ecNumber evidence="3">3.1.1.11</ecNumber>
    </recommendedName>
</protein>
<keyword evidence="4" id="KW-0378">Hydrolase</keyword>
<evidence type="ECO:0000259" key="9">
    <source>
        <dbReference type="Pfam" id="PF01095"/>
    </source>
</evidence>
<dbReference type="GO" id="GO:0045490">
    <property type="term" value="P:pectin catabolic process"/>
    <property type="evidence" value="ECO:0000318"/>
    <property type="project" value="GO_Central"/>
</dbReference>
<feature type="transmembrane region" description="Helical" evidence="7">
    <location>
        <begin position="145"/>
        <end position="163"/>
    </location>
</feature>
<keyword evidence="11" id="KW-1185">Reference proteome</keyword>
<dbReference type="Pfam" id="PF01095">
    <property type="entry name" value="Pectinesterase"/>
    <property type="match status" value="2"/>
</dbReference>
<dbReference type="InterPro" id="IPR000070">
    <property type="entry name" value="Pectinesterase_cat"/>
</dbReference>
<dbReference type="Gene3D" id="2.160.20.10">
    <property type="entry name" value="Single-stranded right-handed beta-helix, Pectin lyase-like"/>
    <property type="match status" value="2"/>
</dbReference>
<dbReference type="GO" id="GO:0016829">
    <property type="term" value="F:lyase activity"/>
    <property type="evidence" value="ECO:0007669"/>
    <property type="project" value="UniProtKB-KW"/>
</dbReference>
<reference evidence="11" key="1">
    <citation type="journal article" date="2017" name="Nature">
        <title>The sunflower genome provides insights into oil metabolism, flowering and Asterid evolution.</title>
        <authorList>
            <person name="Badouin H."/>
            <person name="Gouzy J."/>
            <person name="Grassa C.J."/>
            <person name="Murat F."/>
            <person name="Staton S.E."/>
            <person name="Cottret L."/>
            <person name="Lelandais-Briere C."/>
            <person name="Owens G.L."/>
            <person name="Carrere S."/>
            <person name="Mayjonade B."/>
            <person name="Legrand L."/>
            <person name="Gill N."/>
            <person name="Kane N.C."/>
            <person name="Bowers J.E."/>
            <person name="Hubner S."/>
            <person name="Bellec A."/>
            <person name="Berard A."/>
            <person name="Berges H."/>
            <person name="Blanchet N."/>
            <person name="Boniface M.C."/>
            <person name="Brunel D."/>
            <person name="Catrice O."/>
            <person name="Chaidir N."/>
            <person name="Claudel C."/>
            <person name="Donnadieu C."/>
            <person name="Faraut T."/>
            <person name="Fievet G."/>
            <person name="Helmstetter N."/>
            <person name="King M."/>
            <person name="Knapp S.J."/>
            <person name="Lai Z."/>
            <person name="Le Paslier M.C."/>
            <person name="Lippi Y."/>
            <person name="Lorenzon L."/>
            <person name="Mandel J.R."/>
            <person name="Marage G."/>
            <person name="Marchand G."/>
            <person name="Marquand E."/>
            <person name="Bret-Mestries E."/>
            <person name="Morien E."/>
            <person name="Nambeesan S."/>
            <person name="Nguyen T."/>
            <person name="Pegot-Espagnet P."/>
            <person name="Pouilly N."/>
            <person name="Raftis F."/>
            <person name="Sallet E."/>
            <person name="Schiex T."/>
            <person name="Thomas J."/>
            <person name="Vandecasteele C."/>
            <person name="Vares D."/>
            <person name="Vear F."/>
            <person name="Vautrin S."/>
            <person name="Crespi M."/>
            <person name="Mangin B."/>
            <person name="Burke J.M."/>
            <person name="Salse J."/>
            <person name="Munos S."/>
            <person name="Vincourt P."/>
            <person name="Rieseberg L.H."/>
            <person name="Langlade N.B."/>
        </authorList>
    </citation>
    <scope>NUCLEOTIDE SEQUENCE [LARGE SCALE GENOMIC DNA]</scope>
    <source>
        <strain evidence="11">cv. SF193</strain>
    </source>
</reference>
<feature type="chain" id="PRO_5012558296" description="pectinesterase" evidence="8">
    <location>
        <begin position="23"/>
        <end position="512"/>
    </location>
</feature>
<evidence type="ECO:0000313" key="10">
    <source>
        <dbReference type="EMBL" id="OTG17339.1"/>
    </source>
</evidence>
<feature type="domain" description="Pectinesterase catalytic" evidence="9">
    <location>
        <begin position="387"/>
        <end position="499"/>
    </location>
</feature>
<evidence type="ECO:0000256" key="6">
    <source>
        <dbReference type="ARBA" id="ARBA00047928"/>
    </source>
</evidence>
<organism evidence="10 11">
    <name type="scientific">Helianthus annuus</name>
    <name type="common">Common sunflower</name>
    <dbReference type="NCBI Taxonomy" id="4232"/>
    <lineage>
        <taxon>Eukaryota</taxon>
        <taxon>Viridiplantae</taxon>
        <taxon>Streptophyta</taxon>
        <taxon>Embryophyta</taxon>
        <taxon>Tracheophyta</taxon>
        <taxon>Spermatophyta</taxon>
        <taxon>Magnoliopsida</taxon>
        <taxon>eudicotyledons</taxon>
        <taxon>Gunneridae</taxon>
        <taxon>Pentapetalae</taxon>
        <taxon>asterids</taxon>
        <taxon>campanulids</taxon>
        <taxon>Asterales</taxon>
        <taxon>Asteraceae</taxon>
        <taxon>Asteroideae</taxon>
        <taxon>Heliantheae alliance</taxon>
        <taxon>Heliantheae</taxon>
        <taxon>Helianthus</taxon>
    </lineage>
</organism>
<evidence type="ECO:0000313" key="11">
    <source>
        <dbReference type="Proteomes" id="UP000215914"/>
    </source>
</evidence>
<dbReference type="PANTHER" id="PTHR31321:SF76">
    <property type="entry name" value="PECTINESTERASE 10-RELATED"/>
    <property type="match status" value="1"/>
</dbReference>
<dbReference type="FunCoup" id="A0A251U2R7">
    <property type="interactions" value="63"/>
</dbReference>
<evidence type="ECO:0000256" key="8">
    <source>
        <dbReference type="SAM" id="SignalP"/>
    </source>
</evidence>
<dbReference type="GO" id="GO:0030599">
    <property type="term" value="F:pectinesterase activity"/>
    <property type="evidence" value="ECO:0000318"/>
    <property type="project" value="GO_Central"/>
</dbReference>
<sequence length="512" mass="57802">MSILARFALVLVLFICLRGSEGGVQTPPSWVSGGAAAAATKYQTITVDQSGGGNYTTIQSAIDAIPFDNMQWICVYVKTGIYKGVQTARRSKIVRRSFEKARKFARSIPCSVKTEPSSSVRFKNEPSTSIGTLARRSFVFDRIYFYYYIYIIFIKYIYIYIIFIKYNKHVTYPAPRILISSVQKKKKTLISLTSIQIPRPQASLSAGHSKLEVFEVILHFRCSEQVKIPYDKPMIYLKGGGKRKTYVVWNGHNSIETDATFISEADNVVVKSITFINSYNYPLASNGHNPIMPAVAAKISGDKSAFYRCGFMGVQDTLWDDAGRHYFKLCSIRGAVDFIMGSGQSIYEVIKVQRLLLFFYETVWVAESPLFYSVSTISVIAGFLSPQPGFITAQSRDAASDLNGFVFKDCNVVGNGTTYLGRPWRGHARVLFYNSRLSNIVVPQGWLDGDFIGTTMKDLVFAEDECRGDGSDTWRRVWWKSKLSKEEIRRLTSKSYIDEEGWIKNQAFNMLS</sequence>
<evidence type="ECO:0000256" key="7">
    <source>
        <dbReference type="SAM" id="Phobius"/>
    </source>
</evidence>
<evidence type="ECO:0000256" key="1">
    <source>
        <dbReference type="ARBA" id="ARBA00005184"/>
    </source>
</evidence>
<evidence type="ECO:0000256" key="3">
    <source>
        <dbReference type="ARBA" id="ARBA00013229"/>
    </source>
</evidence>
<proteinExistence type="inferred from homology"/>
<dbReference type="Proteomes" id="UP000215914">
    <property type="component" value="Chromosome 8"/>
</dbReference>
<dbReference type="InParanoid" id="A0A251U2R7"/>
<dbReference type="AlphaFoldDB" id="A0A251U2R7"/>
<keyword evidence="7" id="KW-0472">Membrane</keyword>
<dbReference type="PANTHER" id="PTHR31321">
    <property type="entry name" value="ACYL-COA THIOESTER HYDROLASE YBHC-RELATED"/>
    <property type="match status" value="1"/>
</dbReference>
<keyword evidence="7" id="KW-1133">Transmembrane helix</keyword>
<evidence type="ECO:0000256" key="5">
    <source>
        <dbReference type="ARBA" id="ARBA00023085"/>
    </source>
</evidence>
<keyword evidence="5" id="KW-0063">Aspartyl esterase</keyword>
<keyword evidence="7" id="KW-0812">Transmembrane</keyword>
<gene>
    <name evidence="10" type="ORF">HannXRQ_Chr08g0210881</name>
</gene>
<comment type="catalytic activity">
    <reaction evidence="6">
        <text>[(1-&gt;4)-alpha-D-galacturonosyl methyl ester](n) + n H2O = [(1-&gt;4)-alpha-D-galacturonosyl](n) + n methanol + n H(+)</text>
        <dbReference type="Rhea" id="RHEA:22380"/>
        <dbReference type="Rhea" id="RHEA-COMP:14570"/>
        <dbReference type="Rhea" id="RHEA-COMP:14573"/>
        <dbReference type="ChEBI" id="CHEBI:15377"/>
        <dbReference type="ChEBI" id="CHEBI:15378"/>
        <dbReference type="ChEBI" id="CHEBI:17790"/>
        <dbReference type="ChEBI" id="CHEBI:140522"/>
        <dbReference type="ChEBI" id="CHEBI:140523"/>
        <dbReference type="EC" id="3.1.1.11"/>
    </reaction>
</comment>
<accession>A0A251U2R7</accession>
<feature type="domain" description="Pectinesterase catalytic" evidence="9">
    <location>
        <begin position="223"/>
        <end position="351"/>
    </location>
</feature>
<evidence type="ECO:0000256" key="2">
    <source>
        <dbReference type="ARBA" id="ARBA00008891"/>
    </source>
</evidence>
<dbReference type="EMBL" id="CM007897">
    <property type="protein sequence ID" value="OTG17339.1"/>
    <property type="molecule type" value="Genomic_DNA"/>
</dbReference>
<dbReference type="InterPro" id="IPR011050">
    <property type="entry name" value="Pectin_lyase_fold/virulence"/>
</dbReference>
<dbReference type="GO" id="GO:0042545">
    <property type="term" value="P:cell wall modification"/>
    <property type="evidence" value="ECO:0007669"/>
    <property type="project" value="InterPro"/>
</dbReference>
<dbReference type="EC" id="3.1.1.11" evidence="3"/>
<name>A0A251U2R7_HELAN</name>
<comment type="similarity">
    <text evidence="2">Belongs to the pectinesterase family.</text>
</comment>
<evidence type="ECO:0000256" key="4">
    <source>
        <dbReference type="ARBA" id="ARBA00022801"/>
    </source>
</evidence>
<dbReference type="SUPFAM" id="SSF51126">
    <property type="entry name" value="Pectin lyase-like"/>
    <property type="match status" value="2"/>
</dbReference>
<feature type="signal peptide" evidence="8">
    <location>
        <begin position="1"/>
        <end position="22"/>
    </location>
</feature>
<comment type="pathway">
    <text evidence="1">Glycan metabolism; pectin degradation; 2-dehydro-3-deoxy-D-gluconate from pectin: step 1/5.</text>
</comment>